<dbReference type="PANTHER" id="PTHR35038">
    <property type="entry name" value="DISSIMILATORY SULFITE REDUCTASE SIRA"/>
    <property type="match status" value="1"/>
</dbReference>
<dbReference type="Pfam" id="PF13435">
    <property type="entry name" value="Cytochrome_C554"/>
    <property type="match status" value="1"/>
</dbReference>
<organism evidence="3">
    <name type="scientific">hydrothermal vent metagenome</name>
    <dbReference type="NCBI Taxonomy" id="652676"/>
    <lineage>
        <taxon>unclassified sequences</taxon>
        <taxon>metagenomes</taxon>
        <taxon>ecological metagenomes</taxon>
    </lineage>
</organism>
<dbReference type="AlphaFoldDB" id="A0A3B1C7Z7"/>
<name>A0A3B1C7Z7_9ZZZZ</name>
<protein>
    <recommendedName>
        <fullName evidence="2">Cytochrome c-552/4 domain-containing protein</fullName>
    </recommendedName>
</protein>
<gene>
    <name evidence="3" type="ORF">MNBD_NITROSPINAE02-1922</name>
</gene>
<dbReference type="InterPro" id="IPR023155">
    <property type="entry name" value="Cyt_c-552/4"/>
</dbReference>
<dbReference type="InterPro" id="IPR036280">
    <property type="entry name" value="Multihaem_cyt_sf"/>
</dbReference>
<sequence>MTKRHIYLILFIAFAIFMTHRLTRQLHFFEVAPAYERPQPVIMPEGLTSIHAEECGVCHEDIYNEWKTTIHSRAWDEPYFQADFAWDGYQQICLNCHTPLENQQENLVLGFRWNDKFDPILKPNPNFNRKLMHEGVTCAVCHIKDGVIVGPYDIKTDAHPTRQDTRFIDGSGVCRRCHSVKAERWDVFLKLPPCGNFEEIEDTGERINCVKCHMPRVKRAMAIGAPERVGGRHLWRGGHDVDMVKSALKAVLVEVTTKSPKIRRFSLGVTNVGTEHRFPTGTPDRHLVISFRLYDKTGKLIDESVDYLQRIILWRPFIIDLWDGRIKYNETKIFEFDVSMDSVHKPDYLIAQVEYGLLREARRIRIAYDNNDPIKYLLYEERVNLK</sequence>
<keyword evidence="1" id="KW-0732">Signal</keyword>
<dbReference type="PANTHER" id="PTHR35038:SF8">
    <property type="entry name" value="C-TYPE POLYHEME CYTOCHROME OMCC"/>
    <property type="match status" value="1"/>
</dbReference>
<accession>A0A3B1C7Z7</accession>
<dbReference type="InterPro" id="IPR051829">
    <property type="entry name" value="Multiheme_Cytochr_ET"/>
</dbReference>
<reference evidence="3" key="1">
    <citation type="submission" date="2018-06" db="EMBL/GenBank/DDBJ databases">
        <authorList>
            <person name="Zhirakovskaya E."/>
        </authorList>
    </citation>
    <scope>NUCLEOTIDE SEQUENCE</scope>
</reference>
<evidence type="ECO:0000313" key="3">
    <source>
        <dbReference type="EMBL" id="VAX22771.1"/>
    </source>
</evidence>
<proteinExistence type="predicted"/>
<dbReference type="SUPFAM" id="SSF48695">
    <property type="entry name" value="Multiheme cytochromes"/>
    <property type="match status" value="1"/>
</dbReference>
<feature type="domain" description="Cytochrome c-552/4" evidence="2">
    <location>
        <begin position="54"/>
        <end position="107"/>
    </location>
</feature>
<dbReference type="Gene3D" id="1.10.1130.10">
    <property type="entry name" value="Flavocytochrome C3, Chain A"/>
    <property type="match status" value="1"/>
</dbReference>
<evidence type="ECO:0000256" key="1">
    <source>
        <dbReference type="ARBA" id="ARBA00022729"/>
    </source>
</evidence>
<dbReference type="EMBL" id="UOGE01000078">
    <property type="protein sequence ID" value="VAX22771.1"/>
    <property type="molecule type" value="Genomic_DNA"/>
</dbReference>
<evidence type="ECO:0000259" key="2">
    <source>
        <dbReference type="Pfam" id="PF13435"/>
    </source>
</evidence>